<dbReference type="RefSeq" id="WP_043391273.1">
    <property type="nucleotide sequence ID" value="NZ_JPMI01000041.1"/>
</dbReference>
<dbReference type="CDD" id="cd00267">
    <property type="entry name" value="ABC_ATPase"/>
    <property type="match status" value="1"/>
</dbReference>
<gene>
    <name evidence="2" type="ORF">Q664_07170</name>
</gene>
<evidence type="ECO:0000313" key="3">
    <source>
        <dbReference type="Proteomes" id="UP000028547"/>
    </source>
</evidence>
<dbReference type="CDD" id="cd01983">
    <property type="entry name" value="SIMIBI"/>
    <property type="match status" value="1"/>
</dbReference>
<sequence>MTPEEQDFLRRFFRAVTDRPIEFDGLDDQRYVRIYSDPNFEEHDPVKLLMRSIEFSTSQSVQLLSGFRGSGKSTELRRLRSKLNGRGYKVALVDIEDYLSPSQPIDVSDFLMALAGGLGDSLLAAGYLTGDPAHEGYWSRLVNFLTRTNIEVPEVSAGGLEATLKSDPSFREKLQKRMAGHLGALTRDVRAYVEECVKRVKARYGPDTEVVLLVDSMEHIRGTFTNAAAVQDSVIKLFVQHNSELRFNHLHAIYTVPPYLQVLQSNLGSLYQPGGLQMIPTLKVRLKDEHRTPFQPALDLLERLISGRGDWKRLLGSESRGMLDELSLLSGGELRGFLRLFSEIIRRADRLPVSKALVDEAIQQSRAGFLPIADEDAVWLQQIASSHGISLQSIEQVQILARHVESRLVLNYRNGEDWYDIHPLVRDVVRQQAELARKRLSVTAGVSVEPPQEEPPSIQGLAEGTRLSVLRIGSFRLLREVELCLEPSLAVVVGPNQSGKSSLLDALQLLSDAARGNLVDAIVRCRGGFSTILSRGAGDPSVRLEVEMRAPLGQTVRYSLRLGPVGAYDFAVVQEELVERTQDDRWMPVLSRTGTQARLSATSISVPNGRESLLSQLGSMTHPLVQQARAALSSITIHPYFHTGAAWAEPDAVSMRRPARPEPNVRLQATGNNLAAALSSMRDERSE</sequence>
<name>A0A084SZ87_9BACT</name>
<evidence type="ECO:0000259" key="1">
    <source>
        <dbReference type="Pfam" id="PF13175"/>
    </source>
</evidence>
<proteinExistence type="predicted"/>
<accession>A0A084SZ87</accession>
<dbReference type="InterPro" id="IPR027417">
    <property type="entry name" value="P-loop_NTPase"/>
</dbReference>
<reference evidence="2 3" key="1">
    <citation type="submission" date="2014-07" db="EMBL/GenBank/DDBJ databases">
        <title>Draft Genome Sequence of Gephyronic Acid Producer, Cystobacter violaceus Strain Cb vi76.</title>
        <authorList>
            <person name="Stevens D.C."/>
            <person name="Young J."/>
            <person name="Carmichael R."/>
            <person name="Tan J."/>
            <person name="Taylor R.E."/>
        </authorList>
    </citation>
    <scope>NUCLEOTIDE SEQUENCE [LARGE SCALE GENOMIC DNA]</scope>
    <source>
        <strain evidence="2 3">Cb vi76</strain>
    </source>
</reference>
<feature type="domain" description="Endonuclease GajA/Old nuclease/RecF-like AAA" evidence="1">
    <location>
        <begin position="468"/>
        <end position="514"/>
    </location>
</feature>
<dbReference type="InterPro" id="IPR041685">
    <property type="entry name" value="AAA_GajA/Old/RecF-like"/>
</dbReference>
<feature type="non-terminal residue" evidence="2">
    <location>
        <position position="687"/>
    </location>
</feature>
<organism evidence="2 3">
    <name type="scientific">Archangium violaceum Cb vi76</name>
    <dbReference type="NCBI Taxonomy" id="1406225"/>
    <lineage>
        <taxon>Bacteria</taxon>
        <taxon>Pseudomonadati</taxon>
        <taxon>Myxococcota</taxon>
        <taxon>Myxococcia</taxon>
        <taxon>Myxococcales</taxon>
        <taxon>Cystobacterineae</taxon>
        <taxon>Archangiaceae</taxon>
        <taxon>Archangium</taxon>
    </lineage>
</organism>
<evidence type="ECO:0000313" key="2">
    <source>
        <dbReference type="EMBL" id="KFA93772.1"/>
    </source>
</evidence>
<dbReference type="SUPFAM" id="SSF52540">
    <property type="entry name" value="P-loop containing nucleoside triphosphate hydrolases"/>
    <property type="match status" value="2"/>
</dbReference>
<protein>
    <recommendedName>
        <fullName evidence="1">Endonuclease GajA/Old nuclease/RecF-like AAA domain-containing protein</fullName>
    </recommendedName>
</protein>
<dbReference type="Gene3D" id="3.40.50.300">
    <property type="entry name" value="P-loop containing nucleotide triphosphate hydrolases"/>
    <property type="match status" value="1"/>
</dbReference>
<dbReference type="AlphaFoldDB" id="A0A084SZ87"/>
<dbReference type="Pfam" id="PF13175">
    <property type="entry name" value="AAA_15"/>
    <property type="match status" value="1"/>
</dbReference>
<dbReference type="EMBL" id="JPMI01000041">
    <property type="protein sequence ID" value="KFA93772.1"/>
    <property type="molecule type" value="Genomic_DNA"/>
</dbReference>
<dbReference type="Proteomes" id="UP000028547">
    <property type="component" value="Unassembled WGS sequence"/>
</dbReference>
<comment type="caution">
    <text evidence="2">The sequence shown here is derived from an EMBL/GenBank/DDBJ whole genome shotgun (WGS) entry which is preliminary data.</text>
</comment>